<proteinExistence type="predicted"/>
<dbReference type="SUPFAM" id="SSF81383">
    <property type="entry name" value="F-box domain"/>
    <property type="match status" value="1"/>
</dbReference>
<evidence type="ECO:0000259" key="1">
    <source>
        <dbReference type="Pfam" id="PF12937"/>
    </source>
</evidence>
<dbReference type="Pfam" id="PF12937">
    <property type="entry name" value="F-box-like"/>
    <property type="match status" value="1"/>
</dbReference>
<dbReference type="AlphaFoldDB" id="A0A915D5L5"/>
<evidence type="ECO:0000313" key="3">
    <source>
        <dbReference type="WBParaSite" id="jg16247"/>
    </source>
</evidence>
<accession>A0A915D5L5</accession>
<dbReference type="InterPro" id="IPR001810">
    <property type="entry name" value="F-box_dom"/>
</dbReference>
<reference evidence="3" key="1">
    <citation type="submission" date="2022-11" db="UniProtKB">
        <authorList>
            <consortium name="WormBaseParasite"/>
        </authorList>
    </citation>
    <scope>IDENTIFICATION</scope>
</reference>
<evidence type="ECO:0000313" key="2">
    <source>
        <dbReference type="Proteomes" id="UP000887574"/>
    </source>
</evidence>
<feature type="domain" description="F-box" evidence="1">
    <location>
        <begin position="13"/>
        <end position="44"/>
    </location>
</feature>
<dbReference type="Proteomes" id="UP000887574">
    <property type="component" value="Unplaced"/>
</dbReference>
<sequence length="324" mass="37859">MEVGNQADIVSVDVFLDIFSFLNRQELSLLSIVCRQFYILVQNNFSDTPILLIETLNICIEDEKNWPKTSIEFWHKRDQSYNCAPQVLRPKFIRSSSTQINLCAKNKSGLKTLKWLSGRISHVWNNGGELMLTLEVPYKGNDSMDFFSRVFDRLGAPLHERFVLDCYFPQIEISINHPMLNQCEDIHLNIDIINWEEIHSQFLNSHPLKNGRQKKLRVEPVYANGAVNSQSVAKFLTLVKQYFEESPEPCPYFYYMDGYPEHMAVPQNEFIENEITNEQLEIKMKLHRFGGIKQLTVTRWIVGAQEYLSETGHSNKNYRRISRI</sequence>
<keyword evidence="2" id="KW-1185">Reference proteome</keyword>
<name>A0A915D5L5_9BILA</name>
<protein>
    <submittedName>
        <fullName evidence="3">F-box domain-containing protein</fullName>
    </submittedName>
</protein>
<dbReference type="WBParaSite" id="jg16247">
    <property type="protein sequence ID" value="jg16247"/>
    <property type="gene ID" value="jg16247"/>
</dbReference>
<organism evidence="2 3">
    <name type="scientific">Ditylenchus dipsaci</name>
    <dbReference type="NCBI Taxonomy" id="166011"/>
    <lineage>
        <taxon>Eukaryota</taxon>
        <taxon>Metazoa</taxon>
        <taxon>Ecdysozoa</taxon>
        <taxon>Nematoda</taxon>
        <taxon>Chromadorea</taxon>
        <taxon>Rhabditida</taxon>
        <taxon>Tylenchina</taxon>
        <taxon>Tylenchomorpha</taxon>
        <taxon>Sphaerularioidea</taxon>
        <taxon>Anguinidae</taxon>
        <taxon>Anguininae</taxon>
        <taxon>Ditylenchus</taxon>
    </lineage>
</organism>
<dbReference type="InterPro" id="IPR036047">
    <property type="entry name" value="F-box-like_dom_sf"/>
</dbReference>